<dbReference type="InterPro" id="IPR011009">
    <property type="entry name" value="Kinase-like_dom_sf"/>
</dbReference>
<protein>
    <recommendedName>
        <fullName evidence="1">Protein kinase domain-containing protein</fullName>
    </recommendedName>
</protein>
<organism evidence="2 3">
    <name type="scientific">Lasiodiplodia theobromae</name>
    <dbReference type="NCBI Taxonomy" id="45133"/>
    <lineage>
        <taxon>Eukaryota</taxon>
        <taxon>Fungi</taxon>
        <taxon>Dikarya</taxon>
        <taxon>Ascomycota</taxon>
        <taxon>Pezizomycotina</taxon>
        <taxon>Dothideomycetes</taxon>
        <taxon>Dothideomycetes incertae sedis</taxon>
        <taxon>Botryosphaeriales</taxon>
        <taxon>Botryosphaeriaceae</taxon>
        <taxon>Lasiodiplodia</taxon>
    </lineage>
</organism>
<dbReference type="OrthoDB" id="3969178at2759"/>
<evidence type="ECO:0000313" key="3">
    <source>
        <dbReference type="Proteomes" id="UP000325902"/>
    </source>
</evidence>
<dbReference type="Proteomes" id="UP000325902">
    <property type="component" value="Unassembled WGS sequence"/>
</dbReference>
<dbReference type="GO" id="GO:0004672">
    <property type="term" value="F:protein kinase activity"/>
    <property type="evidence" value="ECO:0007669"/>
    <property type="project" value="InterPro"/>
</dbReference>
<dbReference type="PROSITE" id="PS50011">
    <property type="entry name" value="PROTEIN_KINASE_DOM"/>
    <property type="match status" value="1"/>
</dbReference>
<dbReference type="InterPro" id="IPR000719">
    <property type="entry name" value="Prot_kinase_dom"/>
</dbReference>
<dbReference type="Gene3D" id="1.10.510.10">
    <property type="entry name" value="Transferase(Phosphotransferase) domain 1"/>
    <property type="match status" value="1"/>
</dbReference>
<gene>
    <name evidence="2" type="ORF">DBV05_g12090</name>
</gene>
<dbReference type="AlphaFoldDB" id="A0A5N5CV66"/>
<keyword evidence="3" id="KW-1185">Reference proteome</keyword>
<name>A0A5N5CV66_9PEZI</name>
<reference evidence="2 3" key="1">
    <citation type="journal article" date="2019" name="Sci. Rep.">
        <title>A multi-omics analysis of the grapevine pathogen Lasiodiplodia theobromae reveals that temperature affects the expression of virulence- and pathogenicity-related genes.</title>
        <authorList>
            <person name="Felix C."/>
            <person name="Meneses R."/>
            <person name="Goncalves M.F.M."/>
            <person name="Tilleman L."/>
            <person name="Duarte A.S."/>
            <person name="Jorrin-Novo J.V."/>
            <person name="Van de Peer Y."/>
            <person name="Deforce D."/>
            <person name="Van Nieuwerburgh F."/>
            <person name="Esteves A.C."/>
            <person name="Alves A."/>
        </authorList>
    </citation>
    <scope>NUCLEOTIDE SEQUENCE [LARGE SCALE GENOMIC DNA]</scope>
    <source>
        <strain evidence="2 3">LA-SOL3</strain>
    </source>
</reference>
<comment type="caution">
    <text evidence="2">The sequence shown here is derived from an EMBL/GenBank/DDBJ whole genome shotgun (WGS) entry which is preliminary data.</text>
</comment>
<evidence type="ECO:0000259" key="1">
    <source>
        <dbReference type="PROSITE" id="PS50011"/>
    </source>
</evidence>
<sequence>MDRPTPPEMVSSNLRYDDVFAQGSSAKMRNVTDMDSGRTYLFKLFHTNEAFMKEKRAYERMADISTLSSHIPVYYGVGHVPDSIILGKHDGRTLEDVIWSLSHEARDTFKWKVTEILDMLHNGGVTHRHINSKNIIIQENQVLLVNFCHAILKEDVEDSKWDNCKRTDDYGVAEIFDEVQWAKAYEEATSLIENLRNGGDEPMPQIRLARLLGLVESPAEELARSILDVCTSPEPLLALPLADHLAGGGDYEEAIKVLTQAAAPFDNQSLSNEELIKQILQIKVNAARYLVEDEQEYMDTAQPPSNDLYEDAVRFYLYSTPGRDLADDTVMNLRYEFAEHCYEILLESHAMEACIRALEGAMMAKNDASLDILKKYVDLIEDTKKRLAHKINAIRADKERGTGEHTVWAWAKLPTFEQAYSRAEEARRFHDDLWAQCRVPKAALLFQVTPSAGYGRFSTLRRNSSLEDYR</sequence>
<dbReference type="SUPFAM" id="SSF56112">
    <property type="entry name" value="Protein kinase-like (PK-like)"/>
    <property type="match status" value="1"/>
</dbReference>
<dbReference type="EMBL" id="VCHE01000211">
    <property type="protein sequence ID" value="KAB2569234.1"/>
    <property type="molecule type" value="Genomic_DNA"/>
</dbReference>
<accession>A0A5N5CV66</accession>
<evidence type="ECO:0000313" key="2">
    <source>
        <dbReference type="EMBL" id="KAB2569234.1"/>
    </source>
</evidence>
<dbReference type="GO" id="GO:0005524">
    <property type="term" value="F:ATP binding"/>
    <property type="evidence" value="ECO:0007669"/>
    <property type="project" value="InterPro"/>
</dbReference>
<proteinExistence type="predicted"/>
<feature type="domain" description="Protein kinase" evidence="1">
    <location>
        <begin position="14"/>
        <end position="317"/>
    </location>
</feature>